<dbReference type="GeneID" id="36400944"/>
<sequence>MKPQEGIALVNKGKGKMPDESEAVRVEVNTLYRKVKGATSDKGKAVWLESEVFSPRGSDPLIEESEATTSQTSKAVMVRSELSTPQASKSPSYEEQDPVQYGPTALTMWDFCRQHLIEKGFEPAKYAFELRDQAMTDFEVVGETVETAMQKYKNNPGFRIVDFLLEFLPRKRWFGDSTPGRWLDYQLDNFFKVFAAFGESPGETLCHYFADAGMKEELWIILRKAPLFIKSIEPDLLKNLATRELMFRFNIENGVTGEEFWKALDKTEGMPRDKMNVYVDFLAFAYFAIPERSYLHATIDKIIDTGDGEILHQLISAILEDSKMPEVGHPEELMSLDVKEPETAVLRALASKDEKKIVSYWIYSKPEKFMKIFEEQLGSDDQVRLFQGVLNDNDQVRLFKAALKNDDQVTLLKEIMQERRVVQSCSLE</sequence>
<feature type="compositionally biased region" description="Polar residues" evidence="1">
    <location>
        <begin position="81"/>
        <end position="93"/>
    </location>
</feature>
<protein>
    <submittedName>
        <fullName evidence="2">Uncharacterized protein</fullName>
    </submittedName>
</protein>
<feature type="region of interest" description="Disordered" evidence="1">
    <location>
        <begin position="1"/>
        <end position="20"/>
    </location>
</feature>
<reference evidence="3" key="1">
    <citation type="submission" date="2014-09" db="EMBL/GenBank/DDBJ databases">
        <authorList>
            <person name="Sharma Rahul"/>
            <person name="Thines Marco"/>
        </authorList>
    </citation>
    <scope>NUCLEOTIDE SEQUENCE [LARGE SCALE GENOMIC DNA]</scope>
</reference>
<evidence type="ECO:0000256" key="1">
    <source>
        <dbReference type="SAM" id="MobiDB-lite"/>
    </source>
</evidence>
<keyword evidence="3" id="KW-1185">Reference proteome</keyword>
<accession>A0A0P1ABZ8</accession>
<dbReference type="AlphaFoldDB" id="A0A0P1ABZ8"/>
<dbReference type="RefSeq" id="XP_024574205.1">
    <property type="nucleotide sequence ID" value="XM_024723205.1"/>
</dbReference>
<dbReference type="EMBL" id="CCYD01000291">
    <property type="protein sequence ID" value="CEG37836.1"/>
    <property type="molecule type" value="Genomic_DNA"/>
</dbReference>
<dbReference type="Proteomes" id="UP000054928">
    <property type="component" value="Unassembled WGS sequence"/>
</dbReference>
<feature type="region of interest" description="Disordered" evidence="1">
    <location>
        <begin position="55"/>
        <end position="97"/>
    </location>
</feature>
<organism evidence="2 3">
    <name type="scientific">Plasmopara halstedii</name>
    <name type="common">Downy mildew of sunflower</name>
    <dbReference type="NCBI Taxonomy" id="4781"/>
    <lineage>
        <taxon>Eukaryota</taxon>
        <taxon>Sar</taxon>
        <taxon>Stramenopiles</taxon>
        <taxon>Oomycota</taxon>
        <taxon>Peronosporomycetes</taxon>
        <taxon>Peronosporales</taxon>
        <taxon>Peronosporaceae</taxon>
        <taxon>Plasmopara</taxon>
    </lineage>
</organism>
<evidence type="ECO:0000313" key="2">
    <source>
        <dbReference type="EMBL" id="CEG37836.1"/>
    </source>
</evidence>
<name>A0A0P1ABZ8_PLAHL</name>
<proteinExistence type="predicted"/>
<evidence type="ECO:0000313" key="3">
    <source>
        <dbReference type="Proteomes" id="UP000054928"/>
    </source>
</evidence>